<evidence type="ECO:0000313" key="7">
    <source>
        <dbReference type="Proteomes" id="UP000003806"/>
    </source>
</evidence>
<evidence type="ECO:0000313" key="6">
    <source>
        <dbReference type="EMBL" id="EHM12606.1"/>
    </source>
</evidence>
<dbReference type="PROSITE" id="PS50893">
    <property type="entry name" value="ABC_TRANSPORTER_2"/>
    <property type="match status" value="1"/>
</dbReference>
<dbReference type="SUPFAM" id="SSF52540">
    <property type="entry name" value="P-loop containing nucleoside triphosphate hydrolases"/>
    <property type="match status" value="1"/>
</dbReference>
<evidence type="ECO:0000256" key="3">
    <source>
        <dbReference type="ARBA" id="ARBA00022840"/>
    </source>
</evidence>
<dbReference type="InterPro" id="IPR027417">
    <property type="entry name" value="P-loop_NTPase"/>
</dbReference>
<dbReference type="FunFam" id="3.40.50.300:FF:000134">
    <property type="entry name" value="Iron-enterobactin ABC transporter ATP-binding protein"/>
    <property type="match status" value="1"/>
</dbReference>
<dbReference type="PANTHER" id="PTHR42794:SF1">
    <property type="entry name" value="HEMIN IMPORT ATP-BINDING PROTEIN HMUV"/>
    <property type="match status" value="1"/>
</dbReference>
<dbReference type="eggNOG" id="COG1120">
    <property type="taxonomic scope" value="Bacteria"/>
</dbReference>
<dbReference type="CDD" id="cd03214">
    <property type="entry name" value="ABC_Iron-Siderophores_B12_Hemin"/>
    <property type="match status" value="1"/>
</dbReference>
<dbReference type="GO" id="GO:0016887">
    <property type="term" value="F:ATP hydrolysis activity"/>
    <property type="evidence" value="ECO:0007669"/>
    <property type="project" value="InterPro"/>
</dbReference>
<dbReference type="RefSeq" id="WP_008522071.1">
    <property type="nucleotide sequence ID" value="NZ_CM001376.1"/>
</dbReference>
<dbReference type="OrthoDB" id="9799337at2"/>
<dbReference type="InterPro" id="IPR017871">
    <property type="entry name" value="ABC_transporter-like_CS"/>
</dbReference>
<keyword evidence="2" id="KW-0547">Nucleotide-binding</keyword>
<keyword evidence="7" id="KW-1185">Reference proteome</keyword>
<dbReference type="Gene3D" id="3.40.50.300">
    <property type="entry name" value="P-loop containing nucleotide triphosphate hydrolases"/>
    <property type="match status" value="1"/>
</dbReference>
<organism evidence="6 7">
    <name type="scientific">Jonquetella anthropi DSM 22815</name>
    <dbReference type="NCBI Taxonomy" id="885272"/>
    <lineage>
        <taxon>Bacteria</taxon>
        <taxon>Thermotogati</taxon>
        <taxon>Synergistota</taxon>
        <taxon>Synergistia</taxon>
        <taxon>Synergistales</taxon>
        <taxon>Dethiosulfovibrionaceae</taxon>
        <taxon>Jonquetella</taxon>
    </lineage>
</organism>
<dbReference type="SMART" id="SM00382">
    <property type="entry name" value="AAA"/>
    <property type="match status" value="1"/>
</dbReference>
<feature type="domain" description="ABC transporter" evidence="5">
    <location>
        <begin position="4"/>
        <end position="236"/>
    </location>
</feature>
<proteinExistence type="predicted"/>
<evidence type="ECO:0000256" key="1">
    <source>
        <dbReference type="ARBA" id="ARBA00022448"/>
    </source>
</evidence>
<reference evidence="6 7" key="1">
    <citation type="submission" date="2011-11" db="EMBL/GenBank/DDBJ databases">
        <title>The Noncontiguous Finished genome of Jonquetella anthropi DSM 22815.</title>
        <authorList>
            <consortium name="US DOE Joint Genome Institute (JGI-PGF)"/>
            <person name="Lucas S."/>
            <person name="Copeland A."/>
            <person name="Lapidus A."/>
            <person name="Glavina del Rio T."/>
            <person name="Dalin E."/>
            <person name="Tice H."/>
            <person name="Bruce D."/>
            <person name="Goodwin L."/>
            <person name="Pitluck S."/>
            <person name="Peters L."/>
            <person name="Mikhailova N."/>
            <person name="Held B."/>
            <person name="Kyrpides N."/>
            <person name="Mavromatis K."/>
            <person name="Ivanova N."/>
            <person name="Markowitz V."/>
            <person name="Cheng J.-F."/>
            <person name="Hugenholtz P."/>
            <person name="Woyke T."/>
            <person name="Wu D."/>
            <person name="Gronow S."/>
            <person name="Wellnitz S."/>
            <person name="Brambilla E."/>
            <person name="Klenk H.-P."/>
            <person name="Eisen J.A."/>
        </authorList>
    </citation>
    <scope>NUCLEOTIDE SEQUENCE [LARGE SCALE GENOMIC DNA]</scope>
    <source>
        <strain evidence="6 7">DSM 22815</strain>
    </source>
</reference>
<accession>H0UMD3</accession>
<dbReference type="InterPro" id="IPR003593">
    <property type="entry name" value="AAA+_ATPase"/>
</dbReference>
<gene>
    <name evidence="6" type="ORF">JonanDRAFT_0180</name>
</gene>
<dbReference type="STRING" id="885272.JonanDRAFT_0180"/>
<protein>
    <submittedName>
        <fullName evidence="6">ABC-type cobalamin/Fe3+-siderophore transport system, ATPase component</fullName>
    </submittedName>
</protein>
<evidence type="ECO:0000256" key="2">
    <source>
        <dbReference type="ARBA" id="ARBA00022741"/>
    </source>
</evidence>
<dbReference type="Pfam" id="PF00005">
    <property type="entry name" value="ABC_tran"/>
    <property type="match status" value="1"/>
</dbReference>
<dbReference type="GO" id="GO:0005524">
    <property type="term" value="F:ATP binding"/>
    <property type="evidence" value="ECO:0007669"/>
    <property type="project" value="UniProtKB-KW"/>
</dbReference>
<evidence type="ECO:0000259" key="5">
    <source>
        <dbReference type="PROSITE" id="PS50893"/>
    </source>
</evidence>
<name>H0UMD3_9BACT</name>
<dbReference type="HOGENOM" id="CLU_000604_1_11_0"/>
<dbReference type="EMBL" id="CM001376">
    <property type="protein sequence ID" value="EHM12606.1"/>
    <property type="molecule type" value="Genomic_DNA"/>
</dbReference>
<dbReference type="InterPro" id="IPR003439">
    <property type="entry name" value="ABC_transporter-like_ATP-bd"/>
</dbReference>
<keyword evidence="1" id="KW-0813">Transport</keyword>
<dbReference type="PROSITE" id="PS00211">
    <property type="entry name" value="ABC_TRANSPORTER_1"/>
    <property type="match status" value="1"/>
</dbReference>
<dbReference type="PANTHER" id="PTHR42794">
    <property type="entry name" value="HEMIN IMPORT ATP-BINDING PROTEIN HMUV"/>
    <property type="match status" value="1"/>
</dbReference>
<keyword evidence="3" id="KW-0067">ATP-binding</keyword>
<dbReference type="Proteomes" id="UP000003806">
    <property type="component" value="Chromosome"/>
</dbReference>
<keyword evidence="4" id="KW-1278">Translocase</keyword>
<sequence>MSLVKTENLSFKYDRYILRDIGFEVERGTFISILGINGAGKSTLLKNLNKTLRPSAGAVYVNGQSLERTGRRELARMMACVSQQNEPIRSTVFDLILTGRVPYMNGRALPQDYRKVEEIIGRLHLEDFALRDAGKLSGGEFQKVVLARALAQEPEIILLDEPTSSLDIKNQVEVMRLLKEYCAEKGIAALLSIHDVNLALQFSDKFLLLKEGRIFAYGGEEVITQEAIQQVYHLDVTVERFGSRKIIILN</sequence>
<dbReference type="AlphaFoldDB" id="H0UMD3"/>
<evidence type="ECO:0000256" key="4">
    <source>
        <dbReference type="ARBA" id="ARBA00022967"/>
    </source>
</evidence>